<keyword evidence="3" id="KW-1185">Reference proteome</keyword>
<dbReference type="Proteomes" id="UP001642409">
    <property type="component" value="Unassembled WGS sequence"/>
</dbReference>
<name>A0AA86NVA8_9EUKA</name>
<sequence>MNQEHSQLKLQLQKQLHTDPEQVTLQTMMLSDNFYRLCFANASLELNVSINSLHQTFQEIAMRELVQQAKQQQCQKLKETEKQPSIYATSKRYTDFQSLFEKSITQVLLSYGVGKCEDSQELCRQVNICLQHTNKKSFWSQVQQLIPEKSDKQLREYFQKSFQRVMYQDLTDEGDKKLLKQLFLRDPDKRAAVIADEFLQVCEHQNYFKRSIVMYIINLKRK</sequence>
<proteinExistence type="predicted"/>
<reference evidence="1" key="1">
    <citation type="submission" date="2023-06" db="EMBL/GenBank/DDBJ databases">
        <authorList>
            <person name="Kurt Z."/>
        </authorList>
    </citation>
    <scope>NUCLEOTIDE SEQUENCE</scope>
</reference>
<accession>A0AA86NVA8</accession>
<protein>
    <submittedName>
        <fullName evidence="2">Hypothetical_protein</fullName>
    </submittedName>
</protein>
<comment type="caution">
    <text evidence="1">The sequence shown here is derived from an EMBL/GenBank/DDBJ whole genome shotgun (WGS) entry which is preliminary data.</text>
</comment>
<dbReference type="AlphaFoldDB" id="A0AA86NVA8"/>
<evidence type="ECO:0000313" key="1">
    <source>
        <dbReference type="EMBL" id="CAI9927247.1"/>
    </source>
</evidence>
<organism evidence="1">
    <name type="scientific">Hexamita inflata</name>
    <dbReference type="NCBI Taxonomy" id="28002"/>
    <lineage>
        <taxon>Eukaryota</taxon>
        <taxon>Metamonada</taxon>
        <taxon>Diplomonadida</taxon>
        <taxon>Hexamitidae</taxon>
        <taxon>Hexamitinae</taxon>
        <taxon>Hexamita</taxon>
    </lineage>
</organism>
<evidence type="ECO:0000313" key="2">
    <source>
        <dbReference type="EMBL" id="CAL5972236.1"/>
    </source>
</evidence>
<evidence type="ECO:0000313" key="3">
    <source>
        <dbReference type="Proteomes" id="UP001642409"/>
    </source>
</evidence>
<dbReference type="EMBL" id="CAXDID020000003">
    <property type="protein sequence ID" value="CAL5972236.1"/>
    <property type="molecule type" value="Genomic_DNA"/>
</dbReference>
<reference evidence="2 3" key="2">
    <citation type="submission" date="2024-07" db="EMBL/GenBank/DDBJ databases">
        <authorList>
            <person name="Akdeniz Z."/>
        </authorList>
    </citation>
    <scope>NUCLEOTIDE SEQUENCE [LARGE SCALE GENOMIC DNA]</scope>
</reference>
<dbReference type="EMBL" id="CATOUU010000380">
    <property type="protein sequence ID" value="CAI9927247.1"/>
    <property type="molecule type" value="Genomic_DNA"/>
</dbReference>
<gene>
    <name evidence="1" type="ORF">HINF_LOCUS14892</name>
    <name evidence="2" type="ORF">HINF_LOCUS1804</name>
</gene>